<evidence type="ECO:0000256" key="5">
    <source>
        <dbReference type="ARBA" id="ARBA00023136"/>
    </source>
</evidence>
<dbReference type="InterPro" id="IPR050367">
    <property type="entry name" value="APC_superfamily"/>
</dbReference>
<feature type="transmembrane region" description="Helical" evidence="6">
    <location>
        <begin position="105"/>
        <end position="128"/>
    </location>
</feature>
<keyword evidence="8" id="KW-1185">Reference proteome</keyword>
<comment type="subcellular location">
    <subcellularLocation>
        <location evidence="1">Cell membrane</location>
        <topology evidence="1">Multi-pass membrane protein</topology>
    </subcellularLocation>
</comment>
<comment type="caution">
    <text evidence="7">The sequence shown here is derived from an EMBL/GenBank/DDBJ whole genome shotgun (WGS) entry which is preliminary data.</text>
</comment>
<keyword evidence="4 6" id="KW-1133">Transmembrane helix</keyword>
<feature type="transmembrane region" description="Helical" evidence="6">
    <location>
        <begin position="173"/>
        <end position="197"/>
    </location>
</feature>
<feature type="transmembrane region" description="Helical" evidence="6">
    <location>
        <begin position="445"/>
        <end position="461"/>
    </location>
</feature>
<dbReference type="Gene3D" id="1.20.1740.10">
    <property type="entry name" value="Amino acid/polyamine transporter I"/>
    <property type="match status" value="1"/>
</dbReference>
<accession>A0ABT1LTD1</accession>
<evidence type="ECO:0000256" key="4">
    <source>
        <dbReference type="ARBA" id="ARBA00022989"/>
    </source>
</evidence>
<keyword evidence="5 6" id="KW-0472">Membrane</keyword>
<feature type="transmembrane region" description="Helical" evidence="6">
    <location>
        <begin position="384"/>
        <end position="403"/>
    </location>
</feature>
<feature type="transmembrane region" description="Helical" evidence="6">
    <location>
        <begin position="148"/>
        <end position="166"/>
    </location>
</feature>
<dbReference type="PANTHER" id="PTHR42770">
    <property type="entry name" value="AMINO ACID TRANSPORTER-RELATED"/>
    <property type="match status" value="1"/>
</dbReference>
<feature type="transmembrane region" description="Helical" evidence="6">
    <location>
        <begin position="28"/>
        <end position="50"/>
    </location>
</feature>
<reference evidence="7 8" key="1">
    <citation type="submission" date="2022-06" db="EMBL/GenBank/DDBJ databases">
        <title>Pseudarthrobacter sp. strain RMG13 Genome sequencing and assembly.</title>
        <authorList>
            <person name="Kim I."/>
        </authorList>
    </citation>
    <scope>NUCLEOTIDE SEQUENCE [LARGE SCALE GENOMIC DNA]</scope>
    <source>
        <strain evidence="7 8">RMG13</strain>
    </source>
</reference>
<dbReference type="PIRSF" id="PIRSF006060">
    <property type="entry name" value="AA_transporter"/>
    <property type="match status" value="1"/>
</dbReference>
<dbReference type="Pfam" id="PF13520">
    <property type="entry name" value="AA_permease_2"/>
    <property type="match status" value="1"/>
</dbReference>
<proteinExistence type="predicted"/>
<organism evidence="7 8">
    <name type="scientific">Pseudarthrobacter humi</name>
    <dbReference type="NCBI Taxonomy" id="2952523"/>
    <lineage>
        <taxon>Bacteria</taxon>
        <taxon>Bacillati</taxon>
        <taxon>Actinomycetota</taxon>
        <taxon>Actinomycetes</taxon>
        <taxon>Micrococcales</taxon>
        <taxon>Micrococcaceae</taxon>
        <taxon>Pseudarthrobacter</taxon>
    </lineage>
</organism>
<evidence type="ECO:0000256" key="2">
    <source>
        <dbReference type="ARBA" id="ARBA00022475"/>
    </source>
</evidence>
<dbReference type="Proteomes" id="UP001524318">
    <property type="component" value="Unassembled WGS sequence"/>
</dbReference>
<name>A0ABT1LTD1_9MICC</name>
<dbReference type="PANTHER" id="PTHR42770:SF16">
    <property type="entry name" value="AMINO ACID PERMEASE"/>
    <property type="match status" value="1"/>
</dbReference>
<sequence length="490" mass="51025">MSARGDRFITPRSPVEGLRRRKLSFLPVFAQAVANVAPAGAMTVIPALIFPGLVFGAGGTNLVLTFGAAMAVMILVALCLRPMAKRMAAVSGLYSYTAKGLGQRTAITAGWSAIFGYGLVAMASLLAVGTYVVELFINLGIPVADPGVVTVLVILAAAGAACFLMIRGIQLSAWATLLMESVSIAILAVLMVVYFALNKPQVSLGSVFSWNGHLDSLSIAIVVAVSAFVGFESPTTLGGEAQKPFVSVPRAITWTPILAGVLYLLAATAQDVALRGAPSDITGSSTPLSDLFSQTSPVFAAVLDLGIAASWFACAIASVNALARIFFCMGREGVAPRAVGRTHPAFRTPSTAILAVMPVVAIVPSAIVISGASPEQGLANLFTLGAYGYLGSYILASASLPFFLRRIGENTYTSWVLGAVTSLVLGAVLWAAATTSIGTGNLQTLIYAGVLLASVIYAMYLHRRLPMRLASVGIYDETRESDLFHGGPNK</sequence>
<keyword evidence="2" id="KW-1003">Cell membrane</keyword>
<protein>
    <submittedName>
        <fullName evidence="7">APC family permease</fullName>
    </submittedName>
</protein>
<evidence type="ECO:0000256" key="6">
    <source>
        <dbReference type="SAM" id="Phobius"/>
    </source>
</evidence>
<dbReference type="InterPro" id="IPR002293">
    <property type="entry name" value="AA/rel_permease1"/>
</dbReference>
<feature type="transmembrane region" description="Helical" evidence="6">
    <location>
        <begin position="251"/>
        <end position="269"/>
    </location>
</feature>
<feature type="transmembrane region" description="Helical" evidence="6">
    <location>
        <begin position="351"/>
        <end position="372"/>
    </location>
</feature>
<gene>
    <name evidence="7" type="ORF">NFC73_18525</name>
</gene>
<keyword evidence="3 6" id="KW-0812">Transmembrane</keyword>
<feature type="transmembrane region" description="Helical" evidence="6">
    <location>
        <begin position="298"/>
        <end position="323"/>
    </location>
</feature>
<evidence type="ECO:0000313" key="8">
    <source>
        <dbReference type="Proteomes" id="UP001524318"/>
    </source>
</evidence>
<evidence type="ECO:0000256" key="3">
    <source>
        <dbReference type="ARBA" id="ARBA00022692"/>
    </source>
</evidence>
<evidence type="ECO:0000313" key="7">
    <source>
        <dbReference type="EMBL" id="MCP9001707.1"/>
    </source>
</evidence>
<dbReference type="EMBL" id="JANCLV010000018">
    <property type="protein sequence ID" value="MCP9001707.1"/>
    <property type="molecule type" value="Genomic_DNA"/>
</dbReference>
<feature type="transmembrane region" description="Helical" evidence="6">
    <location>
        <begin position="217"/>
        <end position="239"/>
    </location>
</feature>
<feature type="transmembrane region" description="Helical" evidence="6">
    <location>
        <begin position="415"/>
        <end position="433"/>
    </location>
</feature>
<feature type="transmembrane region" description="Helical" evidence="6">
    <location>
        <begin position="62"/>
        <end position="84"/>
    </location>
</feature>
<evidence type="ECO:0000256" key="1">
    <source>
        <dbReference type="ARBA" id="ARBA00004651"/>
    </source>
</evidence>
<dbReference type="RefSeq" id="WP_254752619.1">
    <property type="nucleotide sequence ID" value="NZ_JANCLV010000018.1"/>
</dbReference>